<evidence type="ECO:0000256" key="2">
    <source>
        <dbReference type="ARBA" id="ARBA00022448"/>
    </source>
</evidence>
<evidence type="ECO:0000313" key="8">
    <source>
        <dbReference type="EMBL" id="RNL18379.1"/>
    </source>
</evidence>
<evidence type="ECO:0000256" key="1">
    <source>
        <dbReference type="ARBA" id="ARBA00004141"/>
    </source>
</evidence>
<dbReference type="InterPro" id="IPR004680">
    <property type="entry name" value="Cit_transptr-like_dom"/>
</dbReference>
<feature type="transmembrane region" description="Helical" evidence="6">
    <location>
        <begin position="307"/>
        <end position="330"/>
    </location>
</feature>
<dbReference type="Pfam" id="PF03600">
    <property type="entry name" value="CitMHS"/>
    <property type="match status" value="1"/>
</dbReference>
<accession>A0A3N0ADU2</accession>
<gene>
    <name evidence="8" type="ORF">DMP07_08625</name>
</gene>
<feature type="transmembrane region" description="Helical" evidence="6">
    <location>
        <begin position="263"/>
        <end position="287"/>
    </location>
</feature>
<keyword evidence="5 6" id="KW-0472">Membrane</keyword>
<dbReference type="GO" id="GO:0016020">
    <property type="term" value="C:membrane"/>
    <property type="evidence" value="ECO:0007669"/>
    <property type="project" value="UniProtKB-SubCell"/>
</dbReference>
<evidence type="ECO:0000256" key="5">
    <source>
        <dbReference type="ARBA" id="ARBA00023136"/>
    </source>
</evidence>
<feature type="transmembrane region" description="Helical" evidence="6">
    <location>
        <begin position="143"/>
        <end position="169"/>
    </location>
</feature>
<keyword evidence="4 6" id="KW-1133">Transmembrane helix</keyword>
<keyword evidence="9" id="KW-1185">Reference proteome</keyword>
<feature type="transmembrane region" description="Helical" evidence="6">
    <location>
        <begin position="219"/>
        <end position="242"/>
    </location>
</feature>
<feature type="domain" description="Citrate transporter-like" evidence="7">
    <location>
        <begin position="74"/>
        <end position="370"/>
    </location>
</feature>
<feature type="transmembrane region" description="Helical" evidence="6">
    <location>
        <begin position="413"/>
        <end position="434"/>
    </location>
</feature>
<proteinExistence type="predicted"/>
<evidence type="ECO:0000259" key="7">
    <source>
        <dbReference type="Pfam" id="PF03600"/>
    </source>
</evidence>
<dbReference type="InterPro" id="IPR051475">
    <property type="entry name" value="Diverse_Ion_Transporter"/>
</dbReference>
<dbReference type="Proteomes" id="UP000267368">
    <property type="component" value="Unassembled WGS sequence"/>
</dbReference>
<feature type="transmembrane region" description="Helical" evidence="6">
    <location>
        <begin position="77"/>
        <end position="96"/>
    </location>
</feature>
<comment type="subcellular location">
    <subcellularLocation>
        <location evidence="1">Membrane</location>
        <topology evidence="1">Multi-pass membrane protein</topology>
    </subcellularLocation>
</comment>
<evidence type="ECO:0000256" key="3">
    <source>
        <dbReference type="ARBA" id="ARBA00022692"/>
    </source>
</evidence>
<protein>
    <submittedName>
        <fullName evidence="8">Citrate transporter</fullName>
    </submittedName>
</protein>
<feature type="transmembrane region" description="Helical" evidence="6">
    <location>
        <begin position="342"/>
        <end position="365"/>
    </location>
</feature>
<feature type="transmembrane region" description="Helical" evidence="6">
    <location>
        <begin position="371"/>
        <end position="393"/>
    </location>
</feature>
<name>A0A3N0ADU2_9ACTN</name>
<evidence type="ECO:0000256" key="4">
    <source>
        <dbReference type="ARBA" id="ARBA00022989"/>
    </source>
</evidence>
<dbReference type="EMBL" id="QICB01000012">
    <property type="protein sequence ID" value="RNL18379.1"/>
    <property type="molecule type" value="Genomic_DNA"/>
</dbReference>
<dbReference type="PANTHER" id="PTHR43568:SF1">
    <property type="entry name" value="P PROTEIN"/>
    <property type="match status" value="1"/>
</dbReference>
<feature type="transmembrane region" description="Helical" evidence="6">
    <location>
        <begin position="103"/>
        <end position="123"/>
    </location>
</feature>
<reference evidence="9" key="1">
    <citation type="submission" date="2018-05" db="EMBL/GenBank/DDBJ databases">
        <title>Genome Sequencing of selected type strains of the family Eggerthellaceae.</title>
        <authorList>
            <person name="Danylec N."/>
            <person name="Stoll D.A."/>
            <person name="Doetsch A."/>
            <person name="Huch M."/>
        </authorList>
    </citation>
    <scope>NUCLEOTIDE SEQUENCE [LARGE SCALE GENOMIC DNA]</scope>
    <source>
        <strain evidence="9">DSM 17537</strain>
    </source>
</reference>
<evidence type="ECO:0000313" key="9">
    <source>
        <dbReference type="Proteomes" id="UP000267368"/>
    </source>
</evidence>
<evidence type="ECO:0000256" key="6">
    <source>
        <dbReference type="SAM" id="Phobius"/>
    </source>
</evidence>
<sequence>MLMASFRLAVRTRVRARLAASACIFAGPRARPSISARSTRAKGPFGRCRPTIYTLRMLNSFLKQSIAFVRAEPMPCIAFACAAVSCAFVPAGHDFFASIDMRVLGLLFCLMAAVDGLRSAGVFSRCAHLLIEKTHGLRTLSFALVALPFFASMLVTNDVALLAFVPFTIVSLSAAKATHHLPRVVVLQAVAANIGGMVTPMGNPQNLFLYTTFGIPLPAFLATLLPFAAATLAALGAACLRLKGEIDAPKTPFGTQPLERRKAAVYGAFFLLCLAAVMRIIPYQALFALTLVGLLAFDRATLKCIDYGLLATFVCFFVFSGNIASIPAIANALAATMEAAPFFASAAISQAISNVPAAVLLAPFAGDWQPLLLGVDLGGLGTPIASLASLIALRLYLHTPDADFGRVMKEFAAINAVGLAGLVGLYCAMSGMGAL</sequence>
<dbReference type="PANTHER" id="PTHR43568">
    <property type="entry name" value="P PROTEIN"/>
    <property type="match status" value="1"/>
</dbReference>
<organism evidence="8 9">
    <name type="scientific">Slackia faecicanis</name>
    <dbReference type="NCBI Taxonomy" id="255723"/>
    <lineage>
        <taxon>Bacteria</taxon>
        <taxon>Bacillati</taxon>
        <taxon>Actinomycetota</taxon>
        <taxon>Coriobacteriia</taxon>
        <taxon>Eggerthellales</taxon>
        <taxon>Eggerthellaceae</taxon>
        <taxon>Slackia</taxon>
    </lineage>
</organism>
<keyword evidence="3 6" id="KW-0812">Transmembrane</keyword>
<keyword evidence="2" id="KW-0813">Transport</keyword>
<dbReference type="GO" id="GO:0055085">
    <property type="term" value="P:transmembrane transport"/>
    <property type="evidence" value="ECO:0007669"/>
    <property type="project" value="InterPro"/>
</dbReference>
<comment type="caution">
    <text evidence="8">The sequence shown here is derived from an EMBL/GenBank/DDBJ whole genome shotgun (WGS) entry which is preliminary data.</text>
</comment>
<dbReference type="AlphaFoldDB" id="A0A3N0ADU2"/>